<dbReference type="STRING" id="1163617.SCD_n02550"/>
<gene>
    <name evidence="2" type="ORF">SCD_n02550</name>
</gene>
<name>S6B7D3_SULDS</name>
<feature type="chain" id="PRO_5004536119" evidence="1">
    <location>
        <begin position="20"/>
        <end position="332"/>
    </location>
</feature>
<evidence type="ECO:0000256" key="1">
    <source>
        <dbReference type="SAM" id="SignalP"/>
    </source>
</evidence>
<organism evidence="2 3">
    <name type="scientific">Sulfuricella denitrificans (strain DSM 22764 / NBRC 105220 / skB26)</name>
    <dbReference type="NCBI Taxonomy" id="1163617"/>
    <lineage>
        <taxon>Bacteria</taxon>
        <taxon>Pseudomonadati</taxon>
        <taxon>Pseudomonadota</taxon>
        <taxon>Betaproteobacteria</taxon>
        <taxon>Nitrosomonadales</taxon>
        <taxon>Sulfuricellaceae</taxon>
        <taxon>Sulfuricella</taxon>
    </lineage>
</organism>
<dbReference type="SUPFAM" id="SSF56935">
    <property type="entry name" value="Porins"/>
    <property type="match status" value="1"/>
</dbReference>
<dbReference type="AlphaFoldDB" id="S6B7D3"/>
<dbReference type="eggNOG" id="COG4313">
    <property type="taxonomic scope" value="Bacteria"/>
</dbReference>
<keyword evidence="3" id="KW-1185">Reference proteome</keyword>
<feature type="signal peptide" evidence="1">
    <location>
        <begin position="1"/>
        <end position="19"/>
    </location>
</feature>
<dbReference type="RefSeq" id="WP_009207689.1">
    <property type="nucleotide sequence ID" value="NC_022357.1"/>
</dbReference>
<dbReference type="EMBL" id="AP013066">
    <property type="protein sequence ID" value="BAN36352.1"/>
    <property type="molecule type" value="Genomic_DNA"/>
</dbReference>
<protein>
    <submittedName>
        <fullName evidence="2">Uncharacterized protein</fullName>
    </submittedName>
</protein>
<sequence length="332" mass="36001">MKRYLLSAVIAMIAANANASCGSAFCSVNTSWDTQGLSSYEGLRVDMRYSYAKADQWRARSSKITPDTPSGSDAEIEDKRTVNQVLNLDADYTINSRWNIALGVPLVKRDHTHTFDSSVTTPFEQQAKFTELGDIRVIGKYKFDLGNLNSGSGIRFGLKLPTGAINKTMTPSDPANNPTVPYALERSSQPGTGSTDAILGAYHFRNLPGTNWGWFASGQVQTAIASRDNYRPGRELSFDLGAHYAITPALNALLQLNAQHRERDSGGYSNVASGGYSWNLSPGLSYAITPQTQLYGFVQAALKQYANTDPADPASGQLTAPWSLAVGVGHRF</sequence>
<accession>S6B7D3</accession>
<keyword evidence="1" id="KW-0732">Signal</keyword>
<dbReference type="OrthoDB" id="7493123at2"/>
<evidence type="ECO:0000313" key="2">
    <source>
        <dbReference type="EMBL" id="BAN36352.1"/>
    </source>
</evidence>
<evidence type="ECO:0000313" key="3">
    <source>
        <dbReference type="Proteomes" id="UP000015559"/>
    </source>
</evidence>
<dbReference type="Proteomes" id="UP000015559">
    <property type="component" value="Chromosome"/>
</dbReference>
<reference evidence="2 3" key="1">
    <citation type="journal article" date="2012" name="Appl. Environ. Microbiol.">
        <title>Draft genome sequence of a psychrotolerant sulfur-oxidizing bacterium, Sulfuricella denitrificans skB26, and proteomic insights into cold adaptation.</title>
        <authorList>
            <person name="Watanabe T."/>
            <person name="Kojima H."/>
            <person name="Fukui M."/>
        </authorList>
    </citation>
    <scope>NUCLEOTIDE SEQUENCE [LARGE SCALE GENOMIC DNA]</scope>
    <source>
        <strain evidence="3">skB26</strain>
    </source>
</reference>
<dbReference type="InterPro" id="IPR025737">
    <property type="entry name" value="FApF"/>
</dbReference>
<dbReference type="KEGG" id="sdr:SCD_n02550"/>
<proteinExistence type="predicted"/>
<dbReference type="HOGENOM" id="CLU_068856_0_0_4"/>
<dbReference type="Pfam" id="PF13557">
    <property type="entry name" value="Phenol_MetA_deg"/>
    <property type="match status" value="1"/>
</dbReference>